<feature type="transmembrane region" description="Helical" evidence="7">
    <location>
        <begin position="199"/>
        <end position="218"/>
    </location>
</feature>
<dbReference type="FunFam" id="1.20.1250.20:FF:000423">
    <property type="entry name" value="Putative inorganic phosphate cotransporter-like Protein"/>
    <property type="match status" value="1"/>
</dbReference>
<name>A0A9N9XJ11_PHYSR</name>
<feature type="transmembrane region" description="Helical" evidence="7">
    <location>
        <begin position="170"/>
        <end position="193"/>
    </location>
</feature>
<evidence type="ECO:0000313" key="9">
    <source>
        <dbReference type="EMBL" id="CAG9853728.1"/>
    </source>
</evidence>
<dbReference type="InterPro" id="IPR020846">
    <property type="entry name" value="MFS_dom"/>
</dbReference>
<feature type="domain" description="Major facilitator superfamily (MFS) profile" evidence="8">
    <location>
        <begin position="11"/>
        <end position="455"/>
    </location>
</feature>
<keyword evidence="10" id="KW-1185">Reference proteome</keyword>
<dbReference type="EMBL" id="OU900094">
    <property type="protein sequence ID" value="CAG9853728.1"/>
    <property type="molecule type" value="Genomic_DNA"/>
</dbReference>
<feature type="transmembrane region" description="Helical" evidence="7">
    <location>
        <begin position="251"/>
        <end position="278"/>
    </location>
</feature>
<evidence type="ECO:0000256" key="7">
    <source>
        <dbReference type="SAM" id="Phobius"/>
    </source>
</evidence>
<feature type="transmembrane region" description="Helical" evidence="7">
    <location>
        <begin position="137"/>
        <end position="158"/>
    </location>
</feature>
<dbReference type="Gene3D" id="1.20.1250.20">
    <property type="entry name" value="MFS general substrate transporter like domains"/>
    <property type="match status" value="1"/>
</dbReference>
<dbReference type="PANTHER" id="PTHR11662">
    <property type="entry name" value="SOLUTE CARRIER FAMILY 17"/>
    <property type="match status" value="1"/>
</dbReference>
<dbReference type="InterPro" id="IPR036259">
    <property type="entry name" value="MFS_trans_sf"/>
</dbReference>
<dbReference type="GO" id="GO:0006820">
    <property type="term" value="P:monoatomic anion transport"/>
    <property type="evidence" value="ECO:0007669"/>
    <property type="project" value="TreeGrafter"/>
</dbReference>
<dbReference type="InterPro" id="IPR011701">
    <property type="entry name" value="MFS"/>
</dbReference>
<gene>
    <name evidence="9" type="ORF">PHYEVI_LOCUS200</name>
</gene>
<feature type="transmembrane region" description="Helical" evidence="7">
    <location>
        <begin position="394"/>
        <end position="420"/>
    </location>
</feature>
<keyword evidence="4" id="KW-0769">Symport</keyword>
<keyword evidence="5 7" id="KW-1133">Transmembrane helix</keyword>
<evidence type="ECO:0000256" key="6">
    <source>
        <dbReference type="ARBA" id="ARBA00023136"/>
    </source>
</evidence>
<dbReference type="Pfam" id="PF07690">
    <property type="entry name" value="MFS_1"/>
    <property type="match status" value="1"/>
</dbReference>
<dbReference type="PANTHER" id="PTHR11662:SF336">
    <property type="entry name" value="LP19554P"/>
    <property type="match status" value="1"/>
</dbReference>
<organism evidence="9 10">
    <name type="scientific">Phyllotreta striolata</name>
    <name type="common">Striped flea beetle</name>
    <name type="synonym">Crioceris striolata</name>
    <dbReference type="NCBI Taxonomy" id="444603"/>
    <lineage>
        <taxon>Eukaryota</taxon>
        <taxon>Metazoa</taxon>
        <taxon>Ecdysozoa</taxon>
        <taxon>Arthropoda</taxon>
        <taxon>Hexapoda</taxon>
        <taxon>Insecta</taxon>
        <taxon>Pterygota</taxon>
        <taxon>Neoptera</taxon>
        <taxon>Endopterygota</taxon>
        <taxon>Coleoptera</taxon>
        <taxon>Polyphaga</taxon>
        <taxon>Cucujiformia</taxon>
        <taxon>Chrysomeloidea</taxon>
        <taxon>Chrysomelidae</taxon>
        <taxon>Galerucinae</taxon>
        <taxon>Alticini</taxon>
        <taxon>Phyllotreta</taxon>
    </lineage>
</organism>
<evidence type="ECO:0000256" key="5">
    <source>
        <dbReference type="ARBA" id="ARBA00022989"/>
    </source>
</evidence>
<evidence type="ECO:0000259" key="8">
    <source>
        <dbReference type="PROSITE" id="PS50850"/>
    </source>
</evidence>
<feature type="transmembrane region" description="Helical" evidence="7">
    <location>
        <begin position="309"/>
        <end position="327"/>
    </location>
</feature>
<feature type="transmembrane region" description="Helical" evidence="7">
    <location>
        <begin position="110"/>
        <end position="131"/>
    </location>
</feature>
<feature type="transmembrane region" description="Helical" evidence="7">
    <location>
        <begin position="432"/>
        <end position="453"/>
    </location>
</feature>
<evidence type="ECO:0000256" key="1">
    <source>
        <dbReference type="ARBA" id="ARBA00004141"/>
    </source>
</evidence>
<dbReference type="OrthoDB" id="2985014at2759"/>
<dbReference type="AlphaFoldDB" id="A0A9N9XJ11"/>
<dbReference type="GO" id="GO:0015293">
    <property type="term" value="F:symporter activity"/>
    <property type="evidence" value="ECO:0007669"/>
    <property type="project" value="UniProtKB-KW"/>
</dbReference>
<protein>
    <recommendedName>
        <fullName evidence="8">Major facilitator superfamily (MFS) profile domain-containing protein</fullName>
    </recommendedName>
</protein>
<keyword evidence="3 7" id="KW-0812">Transmembrane</keyword>
<dbReference type="InterPro" id="IPR050382">
    <property type="entry name" value="MFS_Na/Anion_cotransporter"/>
</dbReference>
<evidence type="ECO:0000256" key="4">
    <source>
        <dbReference type="ARBA" id="ARBA00022847"/>
    </source>
</evidence>
<feature type="transmembrane region" description="Helical" evidence="7">
    <location>
        <begin position="347"/>
        <end position="374"/>
    </location>
</feature>
<dbReference type="Proteomes" id="UP001153712">
    <property type="component" value="Chromosome 1"/>
</dbReference>
<dbReference type="FunFam" id="1.20.1250.20:FF:000003">
    <property type="entry name" value="Solute carrier family 17 member 3"/>
    <property type="match status" value="1"/>
</dbReference>
<keyword evidence="2" id="KW-0813">Transport</keyword>
<reference evidence="9" key="1">
    <citation type="submission" date="2022-01" db="EMBL/GenBank/DDBJ databases">
        <authorList>
            <person name="King R."/>
        </authorList>
    </citation>
    <scope>NUCLEOTIDE SEQUENCE</scope>
</reference>
<keyword evidence="6 7" id="KW-0472">Membrane</keyword>
<accession>A0A9N9XJ11</accession>
<evidence type="ECO:0000313" key="10">
    <source>
        <dbReference type="Proteomes" id="UP001153712"/>
    </source>
</evidence>
<dbReference type="PROSITE" id="PS50850">
    <property type="entry name" value="MFS"/>
    <property type="match status" value="1"/>
</dbReference>
<evidence type="ECO:0000256" key="3">
    <source>
        <dbReference type="ARBA" id="ARBA00022692"/>
    </source>
</evidence>
<dbReference type="SUPFAM" id="SSF103473">
    <property type="entry name" value="MFS general substrate transporter"/>
    <property type="match status" value="1"/>
</dbReference>
<feature type="transmembrane region" description="Helical" evidence="7">
    <location>
        <begin position="6"/>
        <end position="24"/>
    </location>
</feature>
<dbReference type="GO" id="GO:0016020">
    <property type="term" value="C:membrane"/>
    <property type="evidence" value="ECO:0007669"/>
    <property type="project" value="UniProtKB-SubCell"/>
</dbReference>
<proteinExistence type="predicted"/>
<sequence length="463" mass="51963">MKKLPYRFWIAVMIFFGAYTNFALRVNVVLSIQAMTKPIAAPNFDAVPECLLSKSNESNTKEEVNLPNYGTRFDWSQLIIGHSLNSYFWGYLVGSLPSGAIAERIGPFKVIFWFSLISAVLNALCVPAAYLHHNLFIIIRFMIGVLGTFMFPSFHILIAKWSPPLERCRFTSAMMGNGLAVVTNWPIISALTVNFGWSWGFYIVSFQLLLYCLVFWFLCSDLPEQNRLVSSDEVAYIKSSQMNSVSRKKQWAPYLSIISSRSFWILTICHMGCLYGFYIEITSLPKYMAEVIGYNLNTLSGPIGVFPHLFRIIVAIVSASIADWMAVKGFATVKGLRRVFTIFSHILPGLMTIGFAISYCNVVAVIFILVGLGINGTCVMTNLVNVQDLAPNFAGTLFGFISFFGGITGILVPMLQAFFIRNNNGLKEWSRYFYSGGVFYILSGTLFIVSGVFEEEPWNAIHE</sequence>
<evidence type="ECO:0000256" key="2">
    <source>
        <dbReference type="ARBA" id="ARBA00022448"/>
    </source>
</evidence>
<comment type="subcellular location">
    <subcellularLocation>
        <location evidence="1">Membrane</location>
        <topology evidence="1">Multi-pass membrane protein</topology>
    </subcellularLocation>
</comment>